<keyword evidence="1" id="KW-0732">Signal</keyword>
<keyword evidence="2" id="KW-0496">Mitochondrion</keyword>
<dbReference type="AlphaFoldDB" id="A0A124GNY6"/>
<geneLocation type="mitochondrion" evidence="2"/>
<reference evidence="2" key="1">
    <citation type="journal article" date="2015" name="Genome Biol. Evol.">
        <title>Organellar Genomes of White Spruce (Picea glauca): Assembly and Annotation.</title>
        <authorList>
            <person name="Jackman S.D."/>
            <person name="Warren R.L."/>
            <person name="Gibb E.A."/>
            <person name="Vandervalk B.P."/>
            <person name="Mohamadi H."/>
            <person name="Chu J."/>
            <person name="Raymond A."/>
            <person name="Pleasance S."/>
            <person name="Coope R."/>
            <person name="Wildung M.R."/>
            <person name="Ritland C.E."/>
            <person name="Bousquet J."/>
            <person name="Jones S.J."/>
            <person name="Bohlmann J."/>
            <person name="Birol I."/>
        </authorList>
    </citation>
    <scope>NUCLEOTIDE SEQUENCE [LARGE SCALE GENOMIC DNA]</scope>
    <source>
        <tissue evidence="2">Flushing bud</tissue>
    </source>
</reference>
<organism evidence="2">
    <name type="scientific">Picea glauca</name>
    <name type="common">White spruce</name>
    <name type="synonym">Pinus glauca</name>
    <dbReference type="NCBI Taxonomy" id="3330"/>
    <lineage>
        <taxon>Eukaryota</taxon>
        <taxon>Viridiplantae</taxon>
        <taxon>Streptophyta</taxon>
        <taxon>Embryophyta</taxon>
        <taxon>Tracheophyta</taxon>
        <taxon>Spermatophyta</taxon>
        <taxon>Pinopsida</taxon>
        <taxon>Pinidae</taxon>
        <taxon>Conifers I</taxon>
        <taxon>Pinales</taxon>
        <taxon>Pinaceae</taxon>
        <taxon>Picea</taxon>
    </lineage>
</organism>
<feature type="signal peptide" evidence="1">
    <location>
        <begin position="1"/>
        <end position="20"/>
    </location>
</feature>
<sequence length="61" mass="6806">MTKYLLILYLLLALKIEEMALPYPPFLKDASERKVGHILSSGRMVLERTGSDGLGVYFSGC</sequence>
<comment type="caution">
    <text evidence="2">The sequence shown here is derived from an EMBL/GenBank/DDBJ whole genome shotgun (WGS) entry which is preliminary data.</text>
</comment>
<protein>
    <submittedName>
        <fullName evidence="2">Uncharacterized protein</fullName>
    </submittedName>
</protein>
<accession>A0A124GNY6</accession>
<gene>
    <name evidence="2" type="ORF">ABT39_MTgene126</name>
</gene>
<evidence type="ECO:0000256" key="1">
    <source>
        <dbReference type="SAM" id="SignalP"/>
    </source>
</evidence>
<feature type="chain" id="PRO_5007172449" evidence="1">
    <location>
        <begin position="21"/>
        <end position="61"/>
    </location>
</feature>
<name>A0A124GNY6_PICGL</name>
<dbReference type="EMBL" id="LKAM01000001">
    <property type="protein sequence ID" value="KUM50283.1"/>
    <property type="molecule type" value="Genomic_DNA"/>
</dbReference>
<evidence type="ECO:0000313" key="2">
    <source>
        <dbReference type="EMBL" id="KUM50283.1"/>
    </source>
</evidence>
<proteinExistence type="predicted"/>